<evidence type="ECO:0000313" key="17">
    <source>
        <dbReference type="EMBL" id="MBZ3871252.1"/>
    </source>
</evidence>
<dbReference type="FunFam" id="3.30.160.60:FF:001866">
    <property type="entry name" value="Zinc finger protein 628"/>
    <property type="match status" value="1"/>
</dbReference>
<comment type="caution">
    <text evidence="17">The sequence shown here is derived from an EMBL/GenBank/DDBJ whole genome shotgun (WGS) entry which is preliminary data.</text>
</comment>
<evidence type="ECO:0000256" key="5">
    <source>
        <dbReference type="ARBA" id="ARBA00022737"/>
    </source>
</evidence>
<feature type="compositionally biased region" description="Low complexity" evidence="13">
    <location>
        <begin position="7"/>
        <end position="20"/>
    </location>
</feature>
<dbReference type="GO" id="GO:0032502">
    <property type="term" value="P:developmental process"/>
    <property type="evidence" value="ECO:0007669"/>
    <property type="project" value="UniProtKB-ARBA"/>
</dbReference>
<feature type="region of interest" description="Disordered" evidence="13">
    <location>
        <begin position="1"/>
        <end position="20"/>
    </location>
</feature>
<gene>
    <name evidence="17" type="ORF">SUZIE_112010</name>
</gene>
<evidence type="ECO:0000256" key="12">
    <source>
        <dbReference type="PROSITE-ProRule" id="PRU00042"/>
    </source>
</evidence>
<reference evidence="17" key="1">
    <citation type="submission" date="2020-03" db="EMBL/GenBank/DDBJ databases">
        <title>Studies in the Genomics of Life Span.</title>
        <authorList>
            <person name="Glass D."/>
        </authorList>
    </citation>
    <scope>NUCLEOTIDE SEQUENCE</scope>
    <source>
        <strain evidence="17">SUZIE</strain>
        <tissue evidence="17">Muscle</tissue>
    </source>
</reference>
<dbReference type="FunFam" id="3.30.160.60:FF:000202">
    <property type="entry name" value="Zinc finger protein 574"/>
    <property type="match status" value="1"/>
</dbReference>
<dbReference type="SMART" id="SM00355">
    <property type="entry name" value="ZnF_C2H2"/>
    <property type="match status" value="6"/>
</dbReference>
<keyword evidence="3" id="KW-0597">Phosphoprotein</keyword>
<sequence>MAPASTADGAGEKPGPAAPAPAAQYECGECGKSFRWSSRLLHHQRTHTGERPYKCPDCPKAFKGSSALLYHQRGHTGERPYQCPDCPKAFKRSSLLQIHRSVHTGLRAFTCGQCGLAFKWSSHYQYHLRQHTGERPYPCPDCPKAFKNSSSLRRHRHVHTGERPYTCGVCGKSFTQSTNLRQHQRGTQRSSVPYLEIAATARRSGGFGDRRPPGTDLLVFPAGALRQLPSGGGGLGAAMAPSHLSVREMREDEKPLVLEMLKAGVKDTENRVALHALTRPPALLLLAAASSGLRFVLASFALALLLPVFLAVAAVKLGLRAWWGSLPPPGGLGGPWVAVRGSGDVCGVLALAPGTNAGDGARVTRLSVSRWHRRRGVGRRLLAFAESRARAWAGGMGEPRARLVVPVAVAAWGVAGLLEGCGYQAEGGWGCMGYTLVREFSKDL</sequence>
<keyword evidence="7" id="KW-0862">Zinc</keyword>
<name>A0AA41MFX1_SCICA</name>
<feature type="domain" description="C2H2-type" evidence="15">
    <location>
        <begin position="53"/>
        <end position="80"/>
    </location>
</feature>
<dbReference type="FunFam" id="3.30.160.60:FF:000358">
    <property type="entry name" value="zinc finger protein 24"/>
    <property type="match status" value="1"/>
</dbReference>
<evidence type="ECO:0000256" key="8">
    <source>
        <dbReference type="ARBA" id="ARBA00023015"/>
    </source>
</evidence>
<comment type="similarity">
    <text evidence="2">Belongs to the krueppel C2H2-type zinc-finger protein family.</text>
</comment>
<dbReference type="SUPFAM" id="SSF55729">
    <property type="entry name" value="Acyl-CoA N-acyltransferases (Nat)"/>
    <property type="match status" value="1"/>
</dbReference>
<dbReference type="PROSITE" id="PS50157">
    <property type="entry name" value="ZINC_FINGER_C2H2_2"/>
    <property type="match status" value="6"/>
</dbReference>
<evidence type="ECO:0000256" key="6">
    <source>
        <dbReference type="ARBA" id="ARBA00022771"/>
    </source>
</evidence>
<feature type="domain" description="C2H2-type" evidence="15">
    <location>
        <begin position="109"/>
        <end position="136"/>
    </location>
</feature>
<comment type="subcellular location">
    <subcellularLocation>
        <location evidence="1">Nucleus</location>
    </subcellularLocation>
</comment>
<evidence type="ECO:0000259" key="16">
    <source>
        <dbReference type="PROSITE" id="PS51186"/>
    </source>
</evidence>
<dbReference type="PANTHER" id="PTHR23226:SF416">
    <property type="entry name" value="FI01424P"/>
    <property type="match status" value="1"/>
</dbReference>
<evidence type="ECO:0000256" key="2">
    <source>
        <dbReference type="ARBA" id="ARBA00006991"/>
    </source>
</evidence>
<dbReference type="FunFam" id="3.30.160.60:FF:000180">
    <property type="entry name" value="Zinc finger protein 689"/>
    <property type="match status" value="1"/>
</dbReference>
<dbReference type="EMBL" id="JAATJV010163174">
    <property type="protein sequence ID" value="MBZ3871252.1"/>
    <property type="molecule type" value="Genomic_DNA"/>
</dbReference>
<feature type="domain" description="C2H2-type" evidence="15">
    <location>
        <begin position="81"/>
        <end position="108"/>
    </location>
</feature>
<evidence type="ECO:0000256" key="10">
    <source>
        <dbReference type="ARBA" id="ARBA00023163"/>
    </source>
</evidence>
<dbReference type="Pfam" id="PF00583">
    <property type="entry name" value="Acetyltransf_1"/>
    <property type="match status" value="1"/>
</dbReference>
<evidence type="ECO:0000256" key="1">
    <source>
        <dbReference type="ARBA" id="ARBA00004123"/>
    </source>
</evidence>
<dbReference type="Gene3D" id="3.30.160.60">
    <property type="entry name" value="Classic Zinc Finger"/>
    <property type="match status" value="6"/>
</dbReference>
<feature type="domain" description="C2H2-type" evidence="15">
    <location>
        <begin position="165"/>
        <end position="193"/>
    </location>
</feature>
<evidence type="ECO:0000259" key="15">
    <source>
        <dbReference type="PROSITE" id="PS50157"/>
    </source>
</evidence>
<dbReference type="Pfam" id="PF00096">
    <property type="entry name" value="zf-C2H2"/>
    <property type="match status" value="5"/>
</dbReference>
<keyword evidence="14" id="KW-1133">Transmembrane helix</keyword>
<evidence type="ECO:0000256" key="11">
    <source>
        <dbReference type="ARBA" id="ARBA00023242"/>
    </source>
</evidence>
<dbReference type="PROSITE" id="PS00028">
    <property type="entry name" value="ZINC_FINGER_C2H2_1"/>
    <property type="match status" value="5"/>
</dbReference>
<keyword evidence="4" id="KW-0479">Metal-binding</keyword>
<organism evidence="17 18">
    <name type="scientific">Sciurus carolinensis</name>
    <name type="common">Eastern gray squirrel</name>
    <dbReference type="NCBI Taxonomy" id="30640"/>
    <lineage>
        <taxon>Eukaryota</taxon>
        <taxon>Metazoa</taxon>
        <taxon>Chordata</taxon>
        <taxon>Craniata</taxon>
        <taxon>Vertebrata</taxon>
        <taxon>Euteleostomi</taxon>
        <taxon>Mammalia</taxon>
        <taxon>Eutheria</taxon>
        <taxon>Euarchontoglires</taxon>
        <taxon>Glires</taxon>
        <taxon>Rodentia</taxon>
        <taxon>Sciuromorpha</taxon>
        <taxon>Sciuridae</taxon>
        <taxon>Sciurinae</taxon>
        <taxon>Sciurini</taxon>
        <taxon>Sciurus</taxon>
    </lineage>
</organism>
<dbReference type="SUPFAM" id="SSF57667">
    <property type="entry name" value="beta-beta-alpha zinc fingers"/>
    <property type="match status" value="3"/>
</dbReference>
<dbReference type="InterPro" id="IPR013087">
    <property type="entry name" value="Znf_C2H2_type"/>
</dbReference>
<keyword evidence="14" id="KW-0812">Transmembrane</keyword>
<keyword evidence="5" id="KW-0677">Repeat</keyword>
<keyword evidence="11" id="KW-0539">Nucleus</keyword>
<dbReference type="GO" id="GO:0005634">
    <property type="term" value="C:nucleus"/>
    <property type="evidence" value="ECO:0007669"/>
    <property type="project" value="UniProtKB-SubCell"/>
</dbReference>
<accession>A0AA41MFX1</accession>
<protein>
    <submittedName>
        <fullName evidence="17">Zinc finger protein 628</fullName>
    </submittedName>
</protein>
<keyword evidence="14" id="KW-0472">Membrane</keyword>
<dbReference type="PANTHER" id="PTHR23226">
    <property type="entry name" value="ZINC FINGER AND SCAN DOMAIN-CONTAINING"/>
    <property type="match status" value="1"/>
</dbReference>
<keyword evidence="18" id="KW-1185">Reference proteome</keyword>
<dbReference type="GO" id="GO:0000981">
    <property type="term" value="F:DNA-binding transcription factor activity, RNA polymerase II-specific"/>
    <property type="evidence" value="ECO:0007669"/>
    <property type="project" value="TreeGrafter"/>
</dbReference>
<dbReference type="FunFam" id="3.30.160.60:FF:000213">
    <property type="entry name" value="Zinc finger protein 624"/>
    <property type="match status" value="1"/>
</dbReference>
<dbReference type="Gene3D" id="3.40.630.30">
    <property type="match status" value="1"/>
</dbReference>
<dbReference type="InterPro" id="IPR036236">
    <property type="entry name" value="Znf_C2H2_sf"/>
</dbReference>
<evidence type="ECO:0000256" key="14">
    <source>
        <dbReference type="SAM" id="Phobius"/>
    </source>
</evidence>
<dbReference type="GO" id="GO:0008270">
    <property type="term" value="F:zinc ion binding"/>
    <property type="evidence" value="ECO:0007669"/>
    <property type="project" value="UniProtKB-KW"/>
</dbReference>
<dbReference type="InterPro" id="IPR000182">
    <property type="entry name" value="GNAT_dom"/>
</dbReference>
<dbReference type="PROSITE" id="PS51186">
    <property type="entry name" value="GNAT"/>
    <property type="match status" value="1"/>
</dbReference>
<evidence type="ECO:0000256" key="3">
    <source>
        <dbReference type="ARBA" id="ARBA00022553"/>
    </source>
</evidence>
<evidence type="ECO:0000256" key="13">
    <source>
        <dbReference type="SAM" id="MobiDB-lite"/>
    </source>
</evidence>
<dbReference type="Proteomes" id="UP001166674">
    <property type="component" value="Unassembled WGS sequence"/>
</dbReference>
<keyword evidence="9" id="KW-0238">DNA-binding</keyword>
<evidence type="ECO:0000256" key="7">
    <source>
        <dbReference type="ARBA" id="ARBA00022833"/>
    </source>
</evidence>
<keyword evidence="8" id="KW-0805">Transcription regulation</keyword>
<feature type="transmembrane region" description="Helical" evidence="14">
    <location>
        <begin position="295"/>
        <end position="315"/>
    </location>
</feature>
<evidence type="ECO:0000256" key="9">
    <source>
        <dbReference type="ARBA" id="ARBA00023125"/>
    </source>
</evidence>
<dbReference type="GO" id="GO:0016747">
    <property type="term" value="F:acyltransferase activity, transferring groups other than amino-acyl groups"/>
    <property type="evidence" value="ECO:0007669"/>
    <property type="project" value="InterPro"/>
</dbReference>
<feature type="domain" description="N-acetyltransferase" evidence="16">
    <location>
        <begin position="244"/>
        <end position="444"/>
    </location>
</feature>
<dbReference type="GO" id="GO:0000978">
    <property type="term" value="F:RNA polymerase II cis-regulatory region sequence-specific DNA binding"/>
    <property type="evidence" value="ECO:0007669"/>
    <property type="project" value="TreeGrafter"/>
</dbReference>
<dbReference type="InterPro" id="IPR016181">
    <property type="entry name" value="Acyl_CoA_acyltransferase"/>
</dbReference>
<evidence type="ECO:0000256" key="4">
    <source>
        <dbReference type="ARBA" id="ARBA00022723"/>
    </source>
</evidence>
<keyword evidence="6 12" id="KW-0863">Zinc-finger</keyword>
<proteinExistence type="inferred from homology"/>
<keyword evidence="10" id="KW-0804">Transcription</keyword>
<dbReference type="AlphaFoldDB" id="A0AA41MFX1"/>
<evidence type="ECO:0000313" key="18">
    <source>
        <dbReference type="Proteomes" id="UP001166674"/>
    </source>
</evidence>
<feature type="domain" description="C2H2-type" evidence="15">
    <location>
        <begin position="137"/>
        <end position="164"/>
    </location>
</feature>
<feature type="domain" description="C2H2-type" evidence="15">
    <location>
        <begin position="25"/>
        <end position="52"/>
    </location>
</feature>
<dbReference type="FunFam" id="3.30.160.60:FF:000968">
    <property type="entry name" value="zinc finger protein 628"/>
    <property type="match status" value="1"/>
</dbReference>